<dbReference type="OrthoDB" id="66369at2759"/>
<reference evidence="1 2" key="1">
    <citation type="submission" date="2020-10" db="EMBL/GenBank/DDBJ databases">
        <title>The Coptis chinensis genome and diversification of protoberbering-type alkaloids.</title>
        <authorList>
            <person name="Wang B."/>
            <person name="Shu S."/>
            <person name="Song C."/>
            <person name="Liu Y."/>
        </authorList>
    </citation>
    <scope>NUCLEOTIDE SEQUENCE [LARGE SCALE GENOMIC DNA]</scope>
    <source>
        <strain evidence="1">HL-2020</strain>
        <tissue evidence="1">Leaf</tissue>
    </source>
</reference>
<comment type="caution">
    <text evidence="1">The sequence shown here is derived from an EMBL/GenBank/DDBJ whole genome shotgun (WGS) entry which is preliminary data.</text>
</comment>
<keyword evidence="2" id="KW-1185">Reference proteome</keyword>
<gene>
    <name evidence="1" type="ORF">IFM89_001357</name>
</gene>
<proteinExistence type="predicted"/>
<evidence type="ECO:0000313" key="1">
    <source>
        <dbReference type="EMBL" id="KAF9595608.1"/>
    </source>
</evidence>
<evidence type="ECO:0000313" key="2">
    <source>
        <dbReference type="Proteomes" id="UP000631114"/>
    </source>
</evidence>
<protein>
    <submittedName>
        <fullName evidence="1">Uncharacterized protein</fullName>
    </submittedName>
</protein>
<name>A0A835HCG8_9MAGN</name>
<dbReference type="Proteomes" id="UP000631114">
    <property type="component" value="Unassembled WGS sequence"/>
</dbReference>
<accession>A0A835HCG8</accession>
<dbReference type="Pfam" id="PF14566">
    <property type="entry name" value="PTPlike_phytase"/>
    <property type="match status" value="1"/>
</dbReference>
<sequence length="170" mass="19404">MVEHMESRLKKDILAEVTKSGGSMLLHREEYNPALNQISVVGYRENILADDAKTPAEVTAKMTVHAVIFSFHIQPLEESPMQWAMAITFLRLNTKRGNRVTIETYLALLEFSYMVPTPPKSKAKVDKIIERCEGAGHLRDNVLHYRKEIERCLDVDDENKSYLVDMGIKA</sequence>
<organism evidence="1 2">
    <name type="scientific">Coptis chinensis</name>
    <dbReference type="NCBI Taxonomy" id="261450"/>
    <lineage>
        <taxon>Eukaryota</taxon>
        <taxon>Viridiplantae</taxon>
        <taxon>Streptophyta</taxon>
        <taxon>Embryophyta</taxon>
        <taxon>Tracheophyta</taxon>
        <taxon>Spermatophyta</taxon>
        <taxon>Magnoliopsida</taxon>
        <taxon>Ranunculales</taxon>
        <taxon>Ranunculaceae</taxon>
        <taxon>Coptidoideae</taxon>
        <taxon>Coptis</taxon>
    </lineage>
</organism>
<dbReference type="AlphaFoldDB" id="A0A835HCG8"/>
<dbReference type="EMBL" id="JADFTS010000007">
    <property type="protein sequence ID" value="KAF9595608.1"/>
    <property type="molecule type" value="Genomic_DNA"/>
</dbReference>